<evidence type="ECO:0000256" key="10">
    <source>
        <dbReference type="ARBA" id="ARBA00033703"/>
    </source>
</evidence>
<feature type="domain" description="Glycosyl hydrolase family 30 TIM-barrel" evidence="21">
    <location>
        <begin position="101"/>
        <end position="182"/>
    </location>
</feature>
<evidence type="ECO:0000256" key="17">
    <source>
        <dbReference type="ARBA" id="ARBA00049379"/>
    </source>
</evidence>
<comment type="catalytic activity">
    <reaction evidence="14">
        <text>beta-D-glucosyl-N-dodecanoylsphing-4-enine + cholesterol = N-dodecanoylsphing-4-enine + cholesteryl 3-beta-D-glucoside</text>
        <dbReference type="Rhea" id="RHEA:70307"/>
        <dbReference type="ChEBI" id="CHEBI:16113"/>
        <dbReference type="ChEBI" id="CHEBI:17495"/>
        <dbReference type="ChEBI" id="CHEBI:72956"/>
        <dbReference type="ChEBI" id="CHEBI:76297"/>
    </reaction>
    <physiologicalReaction direction="left-to-right" evidence="14">
        <dbReference type="Rhea" id="RHEA:70308"/>
    </physiologicalReaction>
    <physiologicalReaction direction="right-to-left" evidence="14">
        <dbReference type="Rhea" id="RHEA:70309"/>
    </physiologicalReaction>
</comment>
<evidence type="ECO:0000256" key="15">
    <source>
        <dbReference type="ARBA" id="ARBA00048817"/>
    </source>
</evidence>
<dbReference type="GO" id="GO:0004348">
    <property type="term" value="F:glucosylceramidase activity"/>
    <property type="evidence" value="ECO:0007669"/>
    <property type="project" value="UniProtKB-EC"/>
</dbReference>
<keyword evidence="19" id="KW-0443">Lipid metabolism</keyword>
<name>A0A3L8RV39_CHLGU</name>
<dbReference type="UniPathway" id="UPA00296"/>
<evidence type="ECO:0000313" key="23">
    <source>
        <dbReference type="Proteomes" id="UP000276834"/>
    </source>
</evidence>
<dbReference type="GO" id="GO:0050295">
    <property type="term" value="F:steryl-beta-glucosidase activity"/>
    <property type="evidence" value="ECO:0007669"/>
    <property type="project" value="RHEA"/>
</dbReference>
<comment type="catalytic activity">
    <reaction evidence="7">
        <text>beta-D-xylosyl-(1&lt;-&gt;1')-N-(9Z-octadecenoyl)-sphing-4-enine + cholesterol = cholesteryl 3-beta-D-xyloside + N-(9Z-octadecenoyl)-sphing-4-enine</text>
        <dbReference type="Rhea" id="RHEA:70251"/>
        <dbReference type="ChEBI" id="CHEBI:16113"/>
        <dbReference type="ChEBI" id="CHEBI:77996"/>
        <dbReference type="ChEBI" id="CHEBI:189067"/>
        <dbReference type="ChEBI" id="CHEBI:189081"/>
    </reaction>
    <physiologicalReaction direction="left-to-right" evidence="7">
        <dbReference type="Rhea" id="RHEA:70252"/>
    </physiologicalReaction>
</comment>
<dbReference type="InterPro" id="IPR033453">
    <property type="entry name" value="Glyco_hydro_30_TIM-barrel"/>
</dbReference>
<evidence type="ECO:0000256" key="18">
    <source>
        <dbReference type="ARBA" id="ARBA00049516"/>
    </source>
</evidence>
<evidence type="ECO:0000256" key="20">
    <source>
        <dbReference type="SAM" id="SignalP"/>
    </source>
</evidence>
<evidence type="ECO:0000259" key="21">
    <source>
        <dbReference type="Pfam" id="PF02055"/>
    </source>
</evidence>
<dbReference type="SUPFAM" id="SSF51011">
    <property type="entry name" value="Glycosyl hydrolase domain"/>
    <property type="match status" value="1"/>
</dbReference>
<evidence type="ECO:0000256" key="19">
    <source>
        <dbReference type="RuleBase" id="RU361188"/>
    </source>
</evidence>
<keyword evidence="23" id="KW-1185">Reference proteome</keyword>
<keyword evidence="19" id="KW-0746">Sphingolipid metabolism</keyword>
<feature type="chain" id="PRO_5018307215" description="Glucosylceramidase" evidence="20">
    <location>
        <begin position="24"/>
        <end position="196"/>
    </location>
</feature>
<evidence type="ECO:0000256" key="3">
    <source>
        <dbReference type="ARBA" id="ARBA00004731"/>
    </source>
</evidence>
<comment type="similarity">
    <text evidence="4 19">Belongs to the glycosyl hydrolase 30 family.</text>
</comment>
<dbReference type="EMBL" id="QUSF01000198">
    <property type="protein sequence ID" value="RLV87491.1"/>
    <property type="molecule type" value="Genomic_DNA"/>
</dbReference>
<comment type="catalytic activity">
    <reaction evidence="10">
        <text>1-(beta-D-galactosyl)-N-dodecanoylsphing-4-enine + cholesterol = cholesteryl 3-beta-D-galactoside + N-dodecanoylsphing-4-enine</text>
        <dbReference type="Rhea" id="RHEA:70255"/>
        <dbReference type="ChEBI" id="CHEBI:16113"/>
        <dbReference type="ChEBI" id="CHEBI:72956"/>
        <dbReference type="ChEBI" id="CHEBI:73432"/>
        <dbReference type="ChEBI" id="CHEBI:189066"/>
    </reaction>
    <physiologicalReaction direction="left-to-right" evidence="10">
        <dbReference type="Rhea" id="RHEA:70256"/>
    </physiologicalReaction>
    <physiologicalReaction direction="right-to-left" evidence="10">
        <dbReference type="Rhea" id="RHEA:70257"/>
    </physiologicalReaction>
</comment>
<comment type="catalytic activity">
    <reaction evidence="8">
        <text>cholesteryl 3-beta-D-glucoside + H2O = cholesterol + D-glucose</text>
        <dbReference type="Rhea" id="RHEA:11956"/>
        <dbReference type="ChEBI" id="CHEBI:4167"/>
        <dbReference type="ChEBI" id="CHEBI:15377"/>
        <dbReference type="ChEBI" id="CHEBI:16113"/>
        <dbReference type="ChEBI" id="CHEBI:17495"/>
    </reaction>
    <physiologicalReaction direction="left-to-right" evidence="8">
        <dbReference type="Rhea" id="RHEA:11957"/>
    </physiologicalReaction>
</comment>
<comment type="catalytic activity">
    <reaction evidence="9">
        <text>a beta-D-galactosyl-(1&lt;-&gt;1')-N-acylsphing-4-enine + H2O = an N-acylsphing-4-enine + D-galactose</text>
        <dbReference type="Rhea" id="RHEA:14297"/>
        <dbReference type="ChEBI" id="CHEBI:4139"/>
        <dbReference type="ChEBI" id="CHEBI:15377"/>
        <dbReference type="ChEBI" id="CHEBI:18390"/>
        <dbReference type="ChEBI" id="CHEBI:52639"/>
        <dbReference type="EC" id="3.2.1.46"/>
    </reaction>
    <physiologicalReaction direction="left-to-right" evidence="9">
        <dbReference type="Rhea" id="RHEA:14298"/>
    </physiologicalReaction>
</comment>
<evidence type="ECO:0000256" key="11">
    <source>
        <dbReference type="ARBA" id="ARBA00048055"/>
    </source>
</evidence>
<dbReference type="GO" id="GO:0008203">
    <property type="term" value="P:cholesterol metabolic process"/>
    <property type="evidence" value="ECO:0007669"/>
    <property type="project" value="UniProtKB-UniPathway"/>
</dbReference>
<comment type="caution">
    <text evidence="22">The sequence shown here is derived from an EMBL/GenBank/DDBJ whole genome shotgun (WGS) entry which is preliminary data.</text>
</comment>
<keyword evidence="6 19" id="KW-0378">Hydrolase</keyword>
<evidence type="ECO:0000256" key="8">
    <source>
        <dbReference type="ARBA" id="ARBA00033646"/>
    </source>
</evidence>
<dbReference type="PRINTS" id="PR00843">
    <property type="entry name" value="GLHYDRLASE30"/>
</dbReference>
<accession>A0A3L8RV39</accession>
<dbReference type="AlphaFoldDB" id="A0A3L8RV39"/>
<dbReference type="PANTHER" id="PTHR11069">
    <property type="entry name" value="GLUCOSYLCERAMIDASE"/>
    <property type="match status" value="1"/>
</dbReference>
<reference evidence="22 23" key="1">
    <citation type="journal article" date="2018" name="Proc. R. Soc. B">
        <title>A non-coding region near Follistatin controls head colour polymorphism in the Gouldian finch.</title>
        <authorList>
            <person name="Toomey M.B."/>
            <person name="Marques C.I."/>
            <person name="Andrade P."/>
            <person name="Araujo P.M."/>
            <person name="Sabatino S."/>
            <person name="Gazda M.A."/>
            <person name="Afonso S."/>
            <person name="Lopes R.J."/>
            <person name="Corbo J.C."/>
            <person name="Carneiro M."/>
        </authorList>
    </citation>
    <scope>NUCLEOTIDE SEQUENCE [LARGE SCALE GENOMIC DNA]</scope>
    <source>
        <strain evidence="22">Red01</strain>
        <tissue evidence="22">Muscle</tissue>
    </source>
</reference>
<dbReference type="GO" id="GO:0004336">
    <property type="term" value="F:galactosylceramidase activity"/>
    <property type="evidence" value="ECO:0007669"/>
    <property type="project" value="UniProtKB-EC"/>
</dbReference>
<evidence type="ECO:0000256" key="13">
    <source>
        <dbReference type="ARBA" id="ARBA00048182"/>
    </source>
</evidence>
<comment type="catalytic activity">
    <reaction evidence="16">
        <text>beta-D-glucosyl-(1&lt;-&gt;1')-N-(15Z-tetracosenoyl)-sphing-4-enine + cholesterol = N-(15Z-tetracosenoyl)-sphing-4-enine + cholesteryl 3-beta-D-glucoside</text>
        <dbReference type="Rhea" id="RHEA:70315"/>
        <dbReference type="ChEBI" id="CHEBI:16113"/>
        <dbReference type="ChEBI" id="CHEBI:17495"/>
        <dbReference type="ChEBI" id="CHEBI:74450"/>
        <dbReference type="ChEBI" id="CHEBI:76302"/>
    </reaction>
    <physiologicalReaction direction="left-to-right" evidence="16">
        <dbReference type="Rhea" id="RHEA:70316"/>
    </physiologicalReaction>
    <physiologicalReaction direction="right-to-left" evidence="16">
        <dbReference type="Rhea" id="RHEA:70317"/>
    </physiologicalReaction>
</comment>
<evidence type="ECO:0000256" key="2">
    <source>
        <dbReference type="ARBA" id="ARBA00004207"/>
    </source>
</evidence>
<keyword evidence="5 20" id="KW-0732">Signal</keyword>
<evidence type="ECO:0000256" key="5">
    <source>
        <dbReference type="ARBA" id="ARBA00022729"/>
    </source>
</evidence>
<sequence>MRALGAPCWRLLLVLLAVHRAAGARPCSPKYFGYDAIVCVCNATYCDTLDPLVLPAPGSYVKYESSKAGKRLERSEGKFQRRLCAPDVVLTVDTTQRFQRVKGFGGSITDAAAINILSLPERAQDHLLRSYFSEEAGLEYNLIRLPMASCDFSLHAYTYDDVPYDYELTHFSLRDEDTKLKASCGREQGGVECHRG</sequence>
<comment type="catalytic activity">
    <reaction evidence="15">
        <text>a beta-D-xylosyl-(1&lt;-&gt;1')-N-acylsphing-4-enine + cholesterol = cholesteryl 3-beta-D-xyloside + an N-acylsphing-4-enine</text>
        <dbReference type="Rhea" id="RHEA:70239"/>
        <dbReference type="ChEBI" id="CHEBI:16113"/>
        <dbReference type="ChEBI" id="CHEBI:52639"/>
        <dbReference type="ChEBI" id="CHEBI:189067"/>
        <dbReference type="ChEBI" id="CHEBI:189068"/>
    </reaction>
    <physiologicalReaction direction="left-to-right" evidence="15">
        <dbReference type="Rhea" id="RHEA:70240"/>
    </physiologicalReaction>
</comment>
<dbReference type="Pfam" id="PF02055">
    <property type="entry name" value="Glyco_hydro_30"/>
    <property type="match status" value="1"/>
</dbReference>
<evidence type="ECO:0000256" key="6">
    <source>
        <dbReference type="ARBA" id="ARBA00022801"/>
    </source>
</evidence>
<comment type="subcellular location">
    <subcellularLocation>
        <location evidence="2">Lysosome membrane</location>
        <topology evidence="2">Peripheral membrane protein</topology>
        <orientation evidence="2">Lumenal side</orientation>
    </subcellularLocation>
</comment>
<proteinExistence type="inferred from homology"/>
<comment type="catalytic activity">
    <reaction evidence="1">
        <text>a beta-D-glucosyl-(1&lt;-&gt;1')-N-acylsphing-4-enine + H2O = an N-acylsphing-4-enine + D-glucose</text>
        <dbReference type="Rhea" id="RHEA:13269"/>
        <dbReference type="ChEBI" id="CHEBI:4167"/>
        <dbReference type="ChEBI" id="CHEBI:15377"/>
        <dbReference type="ChEBI" id="CHEBI:22801"/>
        <dbReference type="ChEBI" id="CHEBI:52639"/>
        <dbReference type="EC" id="3.2.1.45"/>
    </reaction>
    <physiologicalReaction direction="left-to-right" evidence="1">
        <dbReference type="Rhea" id="RHEA:13270"/>
    </physiologicalReaction>
</comment>
<dbReference type="InterPro" id="IPR001139">
    <property type="entry name" value="Glyco_hydro_30"/>
</dbReference>
<keyword evidence="19" id="KW-0326">Glycosidase</keyword>
<dbReference type="EC" id="3.2.1.45" evidence="19"/>
<comment type="pathway">
    <text evidence="3">Steroid metabolism; cholesterol metabolism.</text>
</comment>
<evidence type="ECO:0000256" key="9">
    <source>
        <dbReference type="ARBA" id="ARBA00033698"/>
    </source>
</evidence>
<evidence type="ECO:0000313" key="22">
    <source>
        <dbReference type="EMBL" id="RLV87491.1"/>
    </source>
</evidence>
<feature type="signal peptide" evidence="20">
    <location>
        <begin position="1"/>
        <end position="23"/>
    </location>
</feature>
<comment type="catalytic activity">
    <reaction evidence="18">
        <text>beta-D-glucosyl-N-(9Z-octadecenoyl)-sphing-4E-enine + cholesterol = N-(9Z-octadecenoyl)-sphing-4-enine + cholesteryl 3-beta-D-glucoside</text>
        <dbReference type="Rhea" id="RHEA:58324"/>
        <dbReference type="ChEBI" id="CHEBI:16113"/>
        <dbReference type="ChEBI" id="CHEBI:17495"/>
        <dbReference type="ChEBI" id="CHEBI:77996"/>
        <dbReference type="ChEBI" id="CHEBI:139140"/>
    </reaction>
    <physiologicalReaction direction="left-to-right" evidence="18">
        <dbReference type="Rhea" id="RHEA:58325"/>
    </physiologicalReaction>
    <physiologicalReaction direction="right-to-left" evidence="18">
        <dbReference type="Rhea" id="RHEA:58326"/>
    </physiologicalReaction>
</comment>
<comment type="catalytic activity">
    <reaction evidence="17">
        <text>beta-D-glucosyl-N-octanoylsphing-4E-enine + cholesterol = N-octanoylsphing-4-enine + cholesteryl 3-beta-D-glucoside</text>
        <dbReference type="Rhea" id="RHEA:70303"/>
        <dbReference type="ChEBI" id="CHEBI:16113"/>
        <dbReference type="ChEBI" id="CHEBI:17495"/>
        <dbReference type="ChEBI" id="CHEBI:45815"/>
        <dbReference type="ChEBI" id="CHEBI:65222"/>
    </reaction>
    <physiologicalReaction direction="left-to-right" evidence="17">
        <dbReference type="Rhea" id="RHEA:70304"/>
    </physiologicalReaction>
    <physiologicalReaction direction="right-to-left" evidence="17">
        <dbReference type="Rhea" id="RHEA:70305"/>
    </physiologicalReaction>
</comment>
<organism evidence="22 23">
    <name type="scientific">Chloebia gouldiae</name>
    <name type="common">Gouldian finch</name>
    <name type="synonym">Erythrura gouldiae</name>
    <dbReference type="NCBI Taxonomy" id="44316"/>
    <lineage>
        <taxon>Eukaryota</taxon>
        <taxon>Metazoa</taxon>
        <taxon>Chordata</taxon>
        <taxon>Craniata</taxon>
        <taxon>Vertebrata</taxon>
        <taxon>Euteleostomi</taxon>
        <taxon>Archelosauria</taxon>
        <taxon>Archosauria</taxon>
        <taxon>Dinosauria</taxon>
        <taxon>Saurischia</taxon>
        <taxon>Theropoda</taxon>
        <taxon>Coelurosauria</taxon>
        <taxon>Aves</taxon>
        <taxon>Neognathae</taxon>
        <taxon>Neoaves</taxon>
        <taxon>Telluraves</taxon>
        <taxon>Australaves</taxon>
        <taxon>Passeriformes</taxon>
        <taxon>Passeroidea</taxon>
        <taxon>Passeridae</taxon>
        <taxon>Chloebia</taxon>
    </lineage>
</organism>
<evidence type="ECO:0000256" key="14">
    <source>
        <dbReference type="ARBA" id="ARBA00048698"/>
    </source>
</evidence>
<dbReference type="SUPFAM" id="SSF51445">
    <property type="entry name" value="(Trans)glycosidases"/>
    <property type="match status" value="1"/>
</dbReference>
<evidence type="ECO:0000256" key="7">
    <source>
        <dbReference type="ARBA" id="ARBA00033633"/>
    </source>
</evidence>
<dbReference type="OrthoDB" id="9151323at2759"/>
<dbReference type="Proteomes" id="UP000276834">
    <property type="component" value="Unassembled WGS sequence"/>
</dbReference>
<evidence type="ECO:0000256" key="1">
    <source>
        <dbReference type="ARBA" id="ARBA00001013"/>
    </source>
</evidence>
<comment type="catalytic activity">
    <reaction evidence="11">
        <text>a beta-D-glucosyl-(1&lt;-&gt;1')-N-acylsphing-4-enine + cholesterol = cholesteryl 3-beta-D-glucoside + an N-acylsphing-4-enine</text>
        <dbReference type="Rhea" id="RHEA:58264"/>
        <dbReference type="ChEBI" id="CHEBI:16113"/>
        <dbReference type="ChEBI" id="CHEBI:17495"/>
        <dbReference type="ChEBI" id="CHEBI:22801"/>
        <dbReference type="ChEBI" id="CHEBI:52639"/>
    </reaction>
    <physiologicalReaction direction="left-to-right" evidence="11">
        <dbReference type="Rhea" id="RHEA:58265"/>
    </physiologicalReaction>
    <physiologicalReaction direction="right-to-left" evidence="11">
        <dbReference type="Rhea" id="RHEA:58266"/>
    </physiologicalReaction>
</comment>
<evidence type="ECO:0000256" key="4">
    <source>
        <dbReference type="ARBA" id="ARBA00005382"/>
    </source>
</evidence>
<comment type="catalytic activity">
    <reaction evidence="13">
        <text>a beta-D-galactosyl-(1&lt;-&gt;1')-N-acylsphing-4-enine + cholesterol = cholesteryl 3-beta-D-galactoside + an N-acylsphing-4-enine</text>
        <dbReference type="Rhea" id="RHEA:70235"/>
        <dbReference type="ChEBI" id="CHEBI:16113"/>
        <dbReference type="ChEBI" id="CHEBI:18390"/>
        <dbReference type="ChEBI" id="CHEBI:52639"/>
        <dbReference type="ChEBI" id="CHEBI:189066"/>
    </reaction>
    <physiologicalReaction direction="left-to-right" evidence="13">
        <dbReference type="Rhea" id="RHEA:70236"/>
    </physiologicalReaction>
    <physiologicalReaction direction="right-to-left" evidence="13">
        <dbReference type="Rhea" id="RHEA:70237"/>
    </physiologicalReaction>
</comment>
<dbReference type="GO" id="GO:0006680">
    <property type="term" value="P:glucosylceramide catabolic process"/>
    <property type="evidence" value="ECO:0007669"/>
    <property type="project" value="TreeGrafter"/>
</dbReference>
<protein>
    <recommendedName>
        <fullName evidence="19">Glucosylceramidase</fullName>
        <ecNumber evidence="19">3.2.1.45</ecNumber>
    </recommendedName>
</protein>
<dbReference type="InterPro" id="IPR017853">
    <property type="entry name" value="GH"/>
</dbReference>
<dbReference type="GO" id="GO:0005765">
    <property type="term" value="C:lysosomal membrane"/>
    <property type="evidence" value="ECO:0007669"/>
    <property type="project" value="UniProtKB-SubCell"/>
</dbReference>
<dbReference type="PANTHER" id="PTHR11069:SF23">
    <property type="entry name" value="LYSOSOMAL ACID GLUCOSYLCERAMIDASE"/>
    <property type="match status" value="1"/>
</dbReference>
<evidence type="ECO:0000256" key="16">
    <source>
        <dbReference type="ARBA" id="ARBA00048880"/>
    </source>
</evidence>
<gene>
    <name evidence="22" type="ORF">DV515_00015623</name>
</gene>
<evidence type="ECO:0000256" key="12">
    <source>
        <dbReference type="ARBA" id="ARBA00048111"/>
    </source>
</evidence>
<comment type="catalytic activity">
    <reaction evidence="12">
        <text>beta-D-glucosyl-(1&lt;-&gt;1)-N-octadecanoylsphing-4-enine + cholesterol = cholesteryl 3-beta-D-glucoside + N-octadecanoylsphing-4-enine</text>
        <dbReference type="Rhea" id="RHEA:70311"/>
        <dbReference type="ChEBI" id="CHEBI:16113"/>
        <dbReference type="ChEBI" id="CHEBI:17495"/>
        <dbReference type="ChEBI" id="CHEBI:72961"/>
        <dbReference type="ChEBI" id="CHEBI:84719"/>
    </reaction>
    <physiologicalReaction direction="left-to-right" evidence="12">
        <dbReference type="Rhea" id="RHEA:70312"/>
    </physiologicalReaction>
    <physiologicalReaction direction="right-to-left" evidence="12">
        <dbReference type="Rhea" id="RHEA:70313"/>
    </physiologicalReaction>
</comment>
<dbReference type="Gene3D" id="3.20.20.80">
    <property type="entry name" value="Glycosidases"/>
    <property type="match status" value="1"/>
</dbReference>